<dbReference type="AlphaFoldDB" id="A0A0D2M782"/>
<reference evidence="4 5" key="1">
    <citation type="journal article" date="2013" name="BMC Genomics">
        <title>Reconstruction of the lipid metabolism for the microalga Monoraphidium neglectum from its genome sequence reveals characteristics suitable for biofuel production.</title>
        <authorList>
            <person name="Bogen C."/>
            <person name="Al-Dilaimi A."/>
            <person name="Albersmeier A."/>
            <person name="Wichmann J."/>
            <person name="Grundmann M."/>
            <person name="Rupp O."/>
            <person name="Lauersen K.J."/>
            <person name="Blifernez-Klassen O."/>
            <person name="Kalinowski J."/>
            <person name="Goesmann A."/>
            <person name="Mussgnug J.H."/>
            <person name="Kruse O."/>
        </authorList>
    </citation>
    <scope>NUCLEOTIDE SEQUENCE [LARGE SCALE GENOMIC DNA]</scope>
    <source>
        <strain evidence="4 5">SAG 48.87</strain>
    </source>
</reference>
<evidence type="ECO:0000256" key="1">
    <source>
        <dbReference type="SAM" id="MobiDB-lite"/>
    </source>
</evidence>
<dbReference type="OrthoDB" id="18451at2759"/>
<feature type="chain" id="PRO_5002246996" description="DUF7906 domain-containing protein" evidence="2">
    <location>
        <begin position="25"/>
        <end position="447"/>
    </location>
</feature>
<dbReference type="Proteomes" id="UP000054498">
    <property type="component" value="Unassembled WGS sequence"/>
</dbReference>
<proteinExistence type="predicted"/>
<gene>
    <name evidence="4" type="ORF">MNEG_8751</name>
</gene>
<feature type="domain" description="DUF7906" evidence="3">
    <location>
        <begin position="212"/>
        <end position="428"/>
    </location>
</feature>
<accession>A0A0D2M782</accession>
<protein>
    <recommendedName>
        <fullName evidence="3">DUF7906 domain-containing protein</fullName>
    </recommendedName>
</protein>
<evidence type="ECO:0000259" key="3">
    <source>
        <dbReference type="Pfam" id="PF25483"/>
    </source>
</evidence>
<dbReference type="InterPro" id="IPR057228">
    <property type="entry name" value="DUF7906"/>
</dbReference>
<sequence>MARSGVPAWLACLLLSTALASTCGEPERKLTRQKARNWDAEARKRAASSAKAFLEQADQSLVVPVEVDVFLIGFEADGGYAHKVDSMMLQNLLNAGEEVTHCPRSLDTRGDLGLCFKVHYQVLGHAELGGEAGQLLRNIEAYLKPNLKDPFEAMPWARPRGRGTPGTPEPGHLEPTEYTVDAAGLEPLFEAFLEFAYGVSSSESDEAAKAGHNWHQHNPIFIINPSKVRINPKGHPEDQNHHVPDFFYQWHRRGGGPAPRNDADVMRRHWAEGGAGPSQIAPPQGRRGPHTYKPEELEKEEAGLTYRYSYNGAGASAAWCAPGESWVRPWSPETGRLTSSRNFVVVDVAAGPAIYGPAVAGRGGVVGPTSFPSLRDVYRAIFADLKDVGPTLTAQEHAQVVAEHAQRALFDGALSSTIVSATRSLFLPDTTTEHLEYARSLLVGGRG</sequence>
<name>A0A0D2M782_9CHLO</name>
<evidence type="ECO:0000313" key="4">
    <source>
        <dbReference type="EMBL" id="KIY99214.1"/>
    </source>
</evidence>
<evidence type="ECO:0000313" key="5">
    <source>
        <dbReference type="Proteomes" id="UP000054498"/>
    </source>
</evidence>
<dbReference type="EMBL" id="KK101918">
    <property type="protein sequence ID" value="KIY99214.1"/>
    <property type="molecule type" value="Genomic_DNA"/>
</dbReference>
<dbReference type="Pfam" id="PF25483">
    <property type="entry name" value="DUF7906"/>
    <property type="match status" value="1"/>
</dbReference>
<dbReference type="PANTHER" id="PTHR31515">
    <property type="entry name" value="TRANSMEMBRANE PROTEIN-RELATED"/>
    <property type="match status" value="1"/>
</dbReference>
<evidence type="ECO:0000256" key="2">
    <source>
        <dbReference type="SAM" id="SignalP"/>
    </source>
</evidence>
<dbReference type="RefSeq" id="XP_013898234.1">
    <property type="nucleotide sequence ID" value="XM_014042780.1"/>
</dbReference>
<feature type="region of interest" description="Disordered" evidence="1">
    <location>
        <begin position="273"/>
        <end position="293"/>
    </location>
</feature>
<keyword evidence="5" id="KW-1185">Reference proteome</keyword>
<feature type="signal peptide" evidence="2">
    <location>
        <begin position="1"/>
        <end position="24"/>
    </location>
</feature>
<keyword evidence="2" id="KW-0732">Signal</keyword>
<dbReference type="PANTHER" id="PTHR31515:SF0">
    <property type="entry name" value="TRANSMEMBRANE PROTEIN"/>
    <property type="match status" value="1"/>
</dbReference>
<organism evidence="4 5">
    <name type="scientific">Monoraphidium neglectum</name>
    <dbReference type="NCBI Taxonomy" id="145388"/>
    <lineage>
        <taxon>Eukaryota</taxon>
        <taxon>Viridiplantae</taxon>
        <taxon>Chlorophyta</taxon>
        <taxon>core chlorophytes</taxon>
        <taxon>Chlorophyceae</taxon>
        <taxon>CS clade</taxon>
        <taxon>Sphaeropleales</taxon>
        <taxon>Selenastraceae</taxon>
        <taxon>Monoraphidium</taxon>
    </lineage>
</organism>
<dbReference type="KEGG" id="mng:MNEG_8751"/>
<dbReference type="GeneID" id="25741626"/>